<gene>
    <name evidence="4" type="ORF">POBO1169_LOCUS14188</name>
</gene>
<feature type="region of interest" description="Disordered" evidence="2">
    <location>
        <begin position="270"/>
        <end position="311"/>
    </location>
</feature>
<feature type="compositionally biased region" description="Basic and acidic residues" evidence="2">
    <location>
        <begin position="287"/>
        <end position="307"/>
    </location>
</feature>
<dbReference type="EMBL" id="HBFA01027994">
    <property type="protein sequence ID" value="CAD8678652.1"/>
    <property type="molecule type" value="Transcribed_RNA"/>
</dbReference>
<name>A0A7S0WQS3_9CHLO</name>
<protein>
    <recommendedName>
        <fullName evidence="3">SWIM-type domain-containing protein</fullName>
    </recommendedName>
</protein>
<organism evidence="4">
    <name type="scientific">Pyramimonas obovata</name>
    <dbReference type="NCBI Taxonomy" id="1411642"/>
    <lineage>
        <taxon>Eukaryota</taxon>
        <taxon>Viridiplantae</taxon>
        <taxon>Chlorophyta</taxon>
        <taxon>Pyramimonadophyceae</taxon>
        <taxon>Pyramimonadales</taxon>
        <taxon>Pyramimonadaceae</taxon>
        <taxon>Pyramimonas</taxon>
        <taxon>Pyramimonas incertae sedis</taxon>
    </lineage>
</organism>
<evidence type="ECO:0000259" key="3">
    <source>
        <dbReference type="PROSITE" id="PS50966"/>
    </source>
</evidence>
<accession>A0A7S0WQS3</accession>
<dbReference type="InterPro" id="IPR007527">
    <property type="entry name" value="Znf_SWIM"/>
</dbReference>
<keyword evidence="1" id="KW-0862">Zinc</keyword>
<proteinExistence type="predicted"/>
<sequence>MVADWYQILLHAPTRACFNIYSEQMQIDFKGRKALSYLQTLESFIGEGRHSQWFLGASGHAGVLPNTNPLERTNRTIHEVATGQQLPHSQVFVVEIPKLLKEAAYNRRGVIHSLDPEGVRSRHTHPTILKEALKYVNGSKINAVLYDKVDVVNEGGLESRAQIWYISSRPDGDPETPGMQQVEMYNAVLYGKDKQLFVNPDTGTINIFEYCRGIHQCIFNKLDPDHLTHGHRCTCEYWMRMQSCAHLWAIRHAVGDVNIESLLREAFPEDSDRGKCQGHTKAGKAISKQDHPASHEPKGRGGVERTTKLQSHTLRLEMRVKELQDQLIAATAGTVSSAP</sequence>
<evidence type="ECO:0000313" key="4">
    <source>
        <dbReference type="EMBL" id="CAD8678652.1"/>
    </source>
</evidence>
<feature type="domain" description="SWIM-type" evidence="3">
    <location>
        <begin position="218"/>
        <end position="255"/>
    </location>
</feature>
<dbReference type="GO" id="GO:0008270">
    <property type="term" value="F:zinc ion binding"/>
    <property type="evidence" value="ECO:0007669"/>
    <property type="project" value="UniProtKB-KW"/>
</dbReference>
<evidence type="ECO:0000256" key="2">
    <source>
        <dbReference type="SAM" id="MobiDB-lite"/>
    </source>
</evidence>
<dbReference type="PROSITE" id="PS50966">
    <property type="entry name" value="ZF_SWIM"/>
    <property type="match status" value="1"/>
</dbReference>
<keyword evidence="1" id="KW-0863">Zinc-finger</keyword>
<dbReference type="AlphaFoldDB" id="A0A7S0WQS3"/>
<keyword evidence="1" id="KW-0479">Metal-binding</keyword>
<reference evidence="4" key="1">
    <citation type="submission" date="2021-01" db="EMBL/GenBank/DDBJ databases">
        <authorList>
            <person name="Corre E."/>
            <person name="Pelletier E."/>
            <person name="Niang G."/>
            <person name="Scheremetjew M."/>
            <person name="Finn R."/>
            <person name="Kale V."/>
            <person name="Holt S."/>
            <person name="Cochrane G."/>
            <person name="Meng A."/>
            <person name="Brown T."/>
            <person name="Cohen L."/>
        </authorList>
    </citation>
    <scope>NUCLEOTIDE SEQUENCE</scope>
    <source>
        <strain evidence="4">CCMP722</strain>
    </source>
</reference>
<evidence type="ECO:0000256" key="1">
    <source>
        <dbReference type="PROSITE-ProRule" id="PRU00325"/>
    </source>
</evidence>